<name>A0A2T1HPD6_9HYPH</name>
<accession>A0A2T1HPD6</accession>
<keyword evidence="3" id="KW-1185">Reference proteome</keyword>
<reference evidence="3" key="1">
    <citation type="submission" date="2018-03" db="EMBL/GenBank/DDBJ databases">
        <authorList>
            <person name="Sun L."/>
            <person name="Liu H."/>
            <person name="Chen W."/>
            <person name="Huang K."/>
            <person name="Liu W."/>
            <person name="Gao X."/>
        </authorList>
    </citation>
    <scope>NUCLEOTIDE SEQUENCE [LARGE SCALE GENOMIC DNA]</scope>
    <source>
        <strain evidence="3">SH9</strain>
    </source>
</reference>
<evidence type="ECO:0000256" key="1">
    <source>
        <dbReference type="SAM" id="Phobius"/>
    </source>
</evidence>
<protein>
    <submittedName>
        <fullName evidence="2">Uncharacterized protein</fullName>
    </submittedName>
</protein>
<keyword evidence="1" id="KW-1133">Transmembrane helix</keyword>
<dbReference type="Proteomes" id="UP000239772">
    <property type="component" value="Unassembled WGS sequence"/>
</dbReference>
<dbReference type="AlphaFoldDB" id="A0A2T1HPD6"/>
<evidence type="ECO:0000313" key="2">
    <source>
        <dbReference type="EMBL" id="PSC03514.1"/>
    </source>
</evidence>
<comment type="caution">
    <text evidence="2">The sequence shown here is derived from an EMBL/GenBank/DDBJ whole genome shotgun (WGS) entry which is preliminary data.</text>
</comment>
<proteinExistence type="predicted"/>
<keyword evidence="1" id="KW-0472">Membrane</keyword>
<organism evidence="2 3">
    <name type="scientific">Alsobacter soli</name>
    <dbReference type="NCBI Taxonomy" id="2109933"/>
    <lineage>
        <taxon>Bacteria</taxon>
        <taxon>Pseudomonadati</taxon>
        <taxon>Pseudomonadota</taxon>
        <taxon>Alphaproteobacteria</taxon>
        <taxon>Hyphomicrobiales</taxon>
        <taxon>Alsobacteraceae</taxon>
        <taxon>Alsobacter</taxon>
    </lineage>
</organism>
<sequence length="109" mass="11927">MARFDSNTRRQPDIDFDAIIDSAKRDREQAMGHTLRFIGSLSPITKRGIAMGTTAFLVAAAMFWTVMLTSPPRSEADTRRAAGASTEASLPGFMKQVTNVTCHTFNSCP</sequence>
<gene>
    <name evidence="2" type="ORF">SLNSH_18560</name>
</gene>
<dbReference type="RefSeq" id="WP_106338615.1">
    <property type="nucleotide sequence ID" value="NZ_PVZS01000024.1"/>
</dbReference>
<feature type="transmembrane region" description="Helical" evidence="1">
    <location>
        <begin position="49"/>
        <end position="70"/>
    </location>
</feature>
<evidence type="ECO:0000313" key="3">
    <source>
        <dbReference type="Proteomes" id="UP000239772"/>
    </source>
</evidence>
<keyword evidence="1" id="KW-0812">Transmembrane</keyword>
<dbReference type="EMBL" id="PVZS01000024">
    <property type="protein sequence ID" value="PSC03514.1"/>
    <property type="molecule type" value="Genomic_DNA"/>
</dbReference>